<gene>
    <name evidence="1" type="ORF">FHX42_001118</name>
</gene>
<dbReference type="EMBL" id="JACGWZ010000001">
    <property type="protein sequence ID" value="MBA8823789.1"/>
    <property type="molecule type" value="Genomic_DNA"/>
</dbReference>
<dbReference type="Proteomes" id="UP000569329">
    <property type="component" value="Unassembled WGS sequence"/>
</dbReference>
<proteinExistence type="predicted"/>
<evidence type="ECO:0000313" key="2">
    <source>
        <dbReference type="Proteomes" id="UP000569329"/>
    </source>
</evidence>
<evidence type="ECO:0000313" key="1">
    <source>
        <dbReference type="EMBL" id="MBA8823789.1"/>
    </source>
</evidence>
<accession>A0A839DSR6</accession>
<protein>
    <submittedName>
        <fullName evidence="1">Uncharacterized protein</fullName>
    </submittedName>
</protein>
<reference evidence="1 2" key="1">
    <citation type="submission" date="2020-07" db="EMBL/GenBank/DDBJ databases">
        <title>Sequencing the genomes of 1000 actinobacteria strains.</title>
        <authorList>
            <person name="Klenk H.-P."/>
        </authorList>
    </citation>
    <scope>NUCLEOTIDE SEQUENCE [LARGE SCALE GENOMIC DNA]</scope>
    <source>
        <strain evidence="1 2">DSM 45975</strain>
    </source>
</reference>
<keyword evidence="2" id="KW-1185">Reference proteome</keyword>
<organism evidence="1 2">
    <name type="scientific">Halosaccharopolyspora lacisalsi</name>
    <dbReference type="NCBI Taxonomy" id="1000566"/>
    <lineage>
        <taxon>Bacteria</taxon>
        <taxon>Bacillati</taxon>
        <taxon>Actinomycetota</taxon>
        <taxon>Actinomycetes</taxon>
        <taxon>Pseudonocardiales</taxon>
        <taxon>Pseudonocardiaceae</taxon>
        <taxon>Halosaccharopolyspora</taxon>
    </lineage>
</organism>
<comment type="caution">
    <text evidence="1">The sequence shown here is derived from an EMBL/GenBank/DDBJ whole genome shotgun (WGS) entry which is preliminary data.</text>
</comment>
<sequence length="134" mass="13706">MFQALLYALLHRSSGVEDELGFGNGGGLVLKAAVQIRAPVSGDVCAVGLVALQAVQRDGVGAGALDETEIVLLYAQPMQEIDLFGAGEGAAVQQDNGGGFAIEEPPGGAAQQLDAEIVLLPGVIHVRGWKNLGT</sequence>
<name>A0A839DSR6_9PSEU</name>
<dbReference type="AlphaFoldDB" id="A0A839DSR6"/>